<evidence type="ECO:0000256" key="5">
    <source>
        <dbReference type="ARBA" id="ARBA00023077"/>
    </source>
</evidence>
<evidence type="ECO:0000313" key="13">
    <source>
        <dbReference type="EMBL" id="QNQ07625.1"/>
    </source>
</evidence>
<feature type="chain" id="PRO_5029007685" evidence="10">
    <location>
        <begin position="41"/>
        <end position="1026"/>
    </location>
</feature>
<keyword evidence="14" id="KW-1185">Reference proteome</keyword>
<name>A0A7H0LD72_9SPHN</name>
<sequence>MRAVTTISAGVARRLEIRALRAGASVAALTIIALSAPAFAQEQAVANQPADQNIDPTGVGDTEGDIVVTGIRASLEGARDRKRNAEQLVDSITAQDIGALPDRSVSEALQRIPGITLQRTNENRDPARLSAEGGGVFIRGLSFVRSELNGRDVFSANNGRGLSFEDVSADLLGGVDVYKNPSAELVEGGIGGIVNLRTRKPFDASGYIFAFSGDSTYGDLLNKSFQSGNILGSGRWKTPVGEIGVLLSYSIGNVGNRTDSISAGRYDRAELDNAQDGLPAGANVYVPAGMGFRRIDWKQRRTAFDGSIQWKPSDTLLITGEALISKATPQDIEYAVGDYDTPNPNLRDNNLQLVNTGLRYNDDHVLEAGTLNNRNLNFDTRSGKQVKKTRDYSLNLRWTPDDHWSFGADVQYVKSTAQVYSMTAFTQVGTPATIDFDFSSGNPSLSISPTAAGGTLTDRSLYWWAAAMDHIEDNEAHEWAERADVEYTFTENDFLKSFRIGARATDRNAITRQTGYNWSLLSAQYWGGGPQIYLNQTGLTGANGLPVPGALQNPGLPNQTMFQPYNNFFRGNVPSIGPGFWFPSASLVSNGTANAYSYLRATQAAGWGWAPLSSDYSLAAPAGDNVSGGINDQSEKTYAGYALLRFGQDAGMLGHFDGNIGVRVIKTETGATGSALRVGTITNPNCTVGTGGATQADCNLLAQAIAFTQGNIGALTQDTSGSYTDTLPSLNLRFFLKDNLQLRFAAAKAIVRPTFAQLNPFTSLSFSFDANGIANGVGVNGRRTAFTGTAGNPDLKPTRSNQFDTSLEYYFGRSNSLTFAAFYKRISNYIFAGTTQQTYTSNGQTVTFDVTQQTNGSRGTIKGFEVGYTQFFDGLPGALSGLGFQGNFTFVDSTGGKNTAINVFDANQTTQAAKALPLEGLSKYSFNVTGIYEKYGISARLAYNWRSTYLLTTSAANINFPVWSESYGQLDGSILYAVDKHFKIGVQGTNLLNSRTFLDVGDPDLKPRYSWTDSDRRFSILVRGVF</sequence>
<accession>A0A7H0LD72</accession>
<keyword evidence="13" id="KW-0675">Receptor</keyword>
<dbReference type="InterPro" id="IPR037066">
    <property type="entry name" value="Plug_dom_sf"/>
</dbReference>
<dbReference type="Gene3D" id="2.40.170.20">
    <property type="entry name" value="TonB-dependent receptor, beta-barrel domain"/>
    <property type="match status" value="1"/>
</dbReference>
<keyword evidence="4 8" id="KW-0812">Transmembrane</keyword>
<evidence type="ECO:0000256" key="8">
    <source>
        <dbReference type="PROSITE-ProRule" id="PRU01360"/>
    </source>
</evidence>
<keyword evidence="3 8" id="KW-1134">Transmembrane beta strand</keyword>
<evidence type="ECO:0000256" key="3">
    <source>
        <dbReference type="ARBA" id="ARBA00022452"/>
    </source>
</evidence>
<dbReference type="InterPro" id="IPR039426">
    <property type="entry name" value="TonB-dep_rcpt-like"/>
</dbReference>
<dbReference type="Proteomes" id="UP000516148">
    <property type="component" value="Chromosome"/>
</dbReference>
<dbReference type="Pfam" id="PF00593">
    <property type="entry name" value="TonB_dep_Rec_b-barrel"/>
    <property type="match status" value="1"/>
</dbReference>
<comment type="similarity">
    <text evidence="8 9">Belongs to the TonB-dependent receptor family.</text>
</comment>
<evidence type="ECO:0000256" key="10">
    <source>
        <dbReference type="SAM" id="SignalP"/>
    </source>
</evidence>
<dbReference type="InterPro" id="IPR036942">
    <property type="entry name" value="Beta-barrel_TonB_sf"/>
</dbReference>
<feature type="signal peptide" evidence="10">
    <location>
        <begin position="1"/>
        <end position="40"/>
    </location>
</feature>
<keyword evidence="5 9" id="KW-0798">TonB box</keyword>
<dbReference type="NCBIfam" id="TIGR01782">
    <property type="entry name" value="TonB-Xanth-Caul"/>
    <property type="match status" value="1"/>
</dbReference>
<dbReference type="KEGG" id="spap:H3Z74_12385"/>
<keyword evidence="7 8" id="KW-0998">Cell outer membrane</keyword>
<comment type="subcellular location">
    <subcellularLocation>
        <location evidence="1 8">Cell outer membrane</location>
        <topology evidence="1 8">Multi-pass membrane protein</topology>
    </subcellularLocation>
</comment>
<keyword evidence="2 8" id="KW-0813">Transport</keyword>
<dbReference type="InterPro" id="IPR010104">
    <property type="entry name" value="TonB_rcpt_bac"/>
</dbReference>
<evidence type="ECO:0000256" key="6">
    <source>
        <dbReference type="ARBA" id="ARBA00023136"/>
    </source>
</evidence>
<evidence type="ECO:0000256" key="4">
    <source>
        <dbReference type="ARBA" id="ARBA00022692"/>
    </source>
</evidence>
<dbReference type="InterPro" id="IPR012910">
    <property type="entry name" value="Plug_dom"/>
</dbReference>
<evidence type="ECO:0000256" key="1">
    <source>
        <dbReference type="ARBA" id="ARBA00004571"/>
    </source>
</evidence>
<evidence type="ECO:0000313" key="14">
    <source>
        <dbReference type="Proteomes" id="UP000516148"/>
    </source>
</evidence>
<dbReference type="Pfam" id="PF07715">
    <property type="entry name" value="Plug"/>
    <property type="match status" value="1"/>
</dbReference>
<keyword evidence="10" id="KW-0732">Signal</keyword>
<evidence type="ECO:0000259" key="11">
    <source>
        <dbReference type="Pfam" id="PF00593"/>
    </source>
</evidence>
<keyword evidence="6 8" id="KW-0472">Membrane</keyword>
<evidence type="ECO:0000256" key="9">
    <source>
        <dbReference type="RuleBase" id="RU003357"/>
    </source>
</evidence>
<dbReference type="GO" id="GO:0009279">
    <property type="term" value="C:cell outer membrane"/>
    <property type="evidence" value="ECO:0007669"/>
    <property type="project" value="UniProtKB-SubCell"/>
</dbReference>
<organism evidence="13 14">
    <name type="scientific">Sphingomonas alpina</name>
    <dbReference type="NCBI Taxonomy" id="653931"/>
    <lineage>
        <taxon>Bacteria</taxon>
        <taxon>Pseudomonadati</taxon>
        <taxon>Pseudomonadota</taxon>
        <taxon>Alphaproteobacteria</taxon>
        <taxon>Sphingomonadales</taxon>
        <taxon>Sphingomonadaceae</taxon>
        <taxon>Sphingomonas</taxon>
    </lineage>
</organism>
<dbReference type="InterPro" id="IPR000531">
    <property type="entry name" value="Beta-barrel_TonB"/>
</dbReference>
<reference evidence="13 14" key="1">
    <citation type="submission" date="2020-09" db="EMBL/GenBank/DDBJ databases">
        <title>Sphingomonas sp., a new species isolated from pork steak.</title>
        <authorList>
            <person name="Heidler von Heilborn D."/>
        </authorList>
    </citation>
    <scope>NUCLEOTIDE SEQUENCE [LARGE SCALE GENOMIC DNA]</scope>
    <source>
        <strain evidence="14">S8-3T</strain>
    </source>
</reference>
<proteinExistence type="inferred from homology"/>
<gene>
    <name evidence="13" type="ORF">H3Z74_12385</name>
</gene>
<dbReference type="RefSeq" id="WP_187759974.1">
    <property type="nucleotide sequence ID" value="NZ_CP061038.1"/>
</dbReference>
<dbReference type="PANTHER" id="PTHR40980:SF3">
    <property type="entry name" value="TONB-DEPENDENT RECEPTOR-LIKE BETA-BARREL DOMAIN-CONTAINING PROTEIN"/>
    <property type="match status" value="1"/>
</dbReference>
<evidence type="ECO:0000256" key="7">
    <source>
        <dbReference type="ARBA" id="ARBA00023237"/>
    </source>
</evidence>
<dbReference type="AlphaFoldDB" id="A0A7H0LD72"/>
<evidence type="ECO:0000259" key="12">
    <source>
        <dbReference type="Pfam" id="PF07715"/>
    </source>
</evidence>
<evidence type="ECO:0000256" key="2">
    <source>
        <dbReference type="ARBA" id="ARBA00022448"/>
    </source>
</evidence>
<dbReference type="EMBL" id="CP061038">
    <property type="protein sequence ID" value="QNQ07625.1"/>
    <property type="molecule type" value="Genomic_DNA"/>
</dbReference>
<protein>
    <submittedName>
        <fullName evidence="13">TonB-dependent receptor</fullName>
    </submittedName>
</protein>
<dbReference type="PROSITE" id="PS52016">
    <property type="entry name" value="TONB_DEPENDENT_REC_3"/>
    <property type="match status" value="1"/>
</dbReference>
<dbReference type="Gene3D" id="2.170.130.10">
    <property type="entry name" value="TonB-dependent receptor, plug domain"/>
    <property type="match status" value="1"/>
</dbReference>
<dbReference type="PANTHER" id="PTHR40980">
    <property type="entry name" value="PLUG DOMAIN-CONTAINING PROTEIN"/>
    <property type="match status" value="1"/>
</dbReference>
<feature type="domain" description="TonB-dependent receptor plug" evidence="12">
    <location>
        <begin position="82"/>
        <end position="193"/>
    </location>
</feature>
<feature type="domain" description="TonB-dependent receptor-like beta-barrel" evidence="11">
    <location>
        <begin position="435"/>
        <end position="991"/>
    </location>
</feature>
<dbReference type="SUPFAM" id="SSF56935">
    <property type="entry name" value="Porins"/>
    <property type="match status" value="1"/>
</dbReference>